<organism evidence="2 3">
    <name type="scientific">Purpureocillium lilacinum</name>
    <name type="common">Paecilomyces lilacinus</name>
    <dbReference type="NCBI Taxonomy" id="33203"/>
    <lineage>
        <taxon>Eukaryota</taxon>
        <taxon>Fungi</taxon>
        <taxon>Dikarya</taxon>
        <taxon>Ascomycota</taxon>
        <taxon>Pezizomycotina</taxon>
        <taxon>Sordariomycetes</taxon>
        <taxon>Hypocreomycetidae</taxon>
        <taxon>Hypocreales</taxon>
        <taxon>Ophiocordycipitaceae</taxon>
        <taxon>Purpureocillium</taxon>
    </lineage>
</organism>
<keyword evidence="3" id="KW-1185">Reference proteome</keyword>
<accession>A0ABR0BCF4</accession>
<proteinExistence type="predicted"/>
<evidence type="ECO:0000256" key="1">
    <source>
        <dbReference type="SAM" id="MobiDB-lite"/>
    </source>
</evidence>
<protein>
    <submittedName>
        <fullName evidence="2">Uncharacterized protein</fullName>
    </submittedName>
</protein>
<evidence type="ECO:0000313" key="3">
    <source>
        <dbReference type="Proteomes" id="UP001287286"/>
    </source>
</evidence>
<reference evidence="2 3" key="1">
    <citation type="journal article" date="2024" name="Microbiol. Resour. Announc.">
        <title>Genome annotations for the ascomycete fungi Trichoderma harzianum, Trichoderma aggressivum, and Purpureocillium lilacinum.</title>
        <authorList>
            <person name="Beijen E.P.W."/>
            <person name="Ohm R.A."/>
        </authorList>
    </citation>
    <scope>NUCLEOTIDE SEQUENCE [LARGE SCALE GENOMIC DNA]</scope>
    <source>
        <strain evidence="2 3">CBS 150709</strain>
    </source>
</reference>
<dbReference type="Proteomes" id="UP001287286">
    <property type="component" value="Unassembled WGS sequence"/>
</dbReference>
<name>A0ABR0BCF4_PURLI</name>
<evidence type="ECO:0000313" key="2">
    <source>
        <dbReference type="EMBL" id="KAK4065117.1"/>
    </source>
</evidence>
<sequence length="187" mass="20816">MPVHPQKPDTQLLAKIRPNGSNQNAWYEFASYAKQLKFESDRINSLMMADAEPCTQAATTQIPASATATGLRKRRREDESLGSSKKLQSGNILFKKLIGSDWRIEREAKEEDVAKTAQLLLEGGWYLFGPKLNADVVHLSSVAAAMNCYETAKYSDINTIVVTRAPELSNDFVQDCKALYTGEEVQL</sequence>
<comment type="caution">
    <text evidence="2">The sequence shown here is derived from an EMBL/GenBank/DDBJ whole genome shotgun (WGS) entry which is preliminary data.</text>
</comment>
<gene>
    <name evidence="2" type="ORF">Purlil1_14052</name>
</gene>
<dbReference type="EMBL" id="JAWRVI010000429">
    <property type="protein sequence ID" value="KAK4065117.1"/>
    <property type="molecule type" value="Genomic_DNA"/>
</dbReference>
<feature type="region of interest" description="Disordered" evidence="1">
    <location>
        <begin position="63"/>
        <end position="84"/>
    </location>
</feature>